<comment type="subcellular location">
    <subcellularLocation>
        <location evidence="1">Cell membrane</location>
        <topology evidence="1">Peripheral membrane protein</topology>
        <orientation evidence="1">Cytoplasmic side</orientation>
    </subcellularLocation>
</comment>
<protein>
    <submittedName>
        <fullName evidence="10">FliM/FliN family flagellar motor switch protein</fullName>
    </submittedName>
</protein>
<dbReference type="PRINTS" id="PR00956">
    <property type="entry name" value="FLGMOTORFLIN"/>
</dbReference>
<evidence type="ECO:0000259" key="9">
    <source>
        <dbReference type="Pfam" id="PF04509"/>
    </source>
</evidence>
<dbReference type="Proteomes" id="UP001333102">
    <property type="component" value="Chromosome"/>
</dbReference>
<dbReference type="InterPro" id="IPR036429">
    <property type="entry name" value="SpoA-like_sf"/>
</dbReference>
<sequence length="316" mass="33093">MTTEAMRASGEVLSDLILRQVEIGEPQLTGATWEELVQTASEPMLVVRVEYVQGVSGSNLLVMRPADAARVAALMMGEEGDGGDGLDEMRMSAVSEAMNQMMGAAATALSQLFRRAIVISPPTTMLRTFADNGMLLADGDGDDLVQVAFPVRVADVGASPIESRIVQLFPGEFARRLSDEFLASAAGAAPAAPPRPSAAPAPPAASEAVGWEPGPLASEAETMEASDPDRIPFDVIKRITVPVTVRLGEAHLSLQEVLSLTRGSIVQLDAADGQPVDVLVSGTLVARGEVVVVRERFGVRITQLVRPDLLSGAGGG</sequence>
<evidence type="ECO:0000313" key="11">
    <source>
        <dbReference type="Proteomes" id="UP001333102"/>
    </source>
</evidence>
<dbReference type="InterPro" id="IPR007597">
    <property type="entry name" value="CheC"/>
</dbReference>
<evidence type="ECO:0000256" key="6">
    <source>
        <dbReference type="ARBA" id="ARBA00023136"/>
    </source>
</evidence>
<name>A0ABZ1BNH2_9FIRM</name>
<dbReference type="InterPro" id="IPR001543">
    <property type="entry name" value="FliN-like_C"/>
</dbReference>
<proteinExistence type="inferred from homology"/>
<evidence type="ECO:0000256" key="2">
    <source>
        <dbReference type="ARBA" id="ARBA00009226"/>
    </source>
</evidence>
<evidence type="ECO:0000313" key="10">
    <source>
        <dbReference type="EMBL" id="WRP13981.1"/>
    </source>
</evidence>
<keyword evidence="4" id="KW-0145">Chemotaxis</keyword>
<evidence type="ECO:0000256" key="7">
    <source>
        <dbReference type="SAM" id="MobiDB-lite"/>
    </source>
</evidence>
<evidence type="ECO:0000259" key="8">
    <source>
        <dbReference type="Pfam" id="PF01052"/>
    </source>
</evidence>
<keyword evidence="10" id="KW-0969">Cilium</keyword>
<dbReference type="PANTHER" id="PTHR43484">
    <property type="match status" value="1"/>
</dbReference>
<dbReference type="InterPro" id="IPR051469">
    <property type="entry name" value="FliN/MopA/SpaO"/>
</dbReference>
<organism evidence="10 11">
    <name type="scientific">Geochorda subterranea</name>
    <dbReference type="NCBI Taxonomy" id="3109564"/>
    <lineage>
        <taxon>Bacteria</taxon>
        <taxon>Bacillati</taxon>
        <taxon>Bacillota</taxon>
        <taxon>Limnochordia</taxon>
        <taxon>Limnochordales</taxon>
        <taxon>Geochordaceae</taxon>
        <taxon>Geochorda</taxon>
    </lineage>
</organism>
<gene>
    <name evidence="10" type="ORF">VLY81_11175</name>
</gene>
<dbReference type="SUPFAM" id="SSF101801">
    <property type="entry name" value="Surface presentation of antigens (SPOA)"/>
    <property type="match status" value="1"/>
</dbReference>
<dbReference type="Pfam" id="PF04509">
    <property type="entry name" value="CheC"/>
    <property type="match status" value="1"/>
</dbReference>
<keyword evidence="5" id="KW-0283">Flagellar rotation</keyword>
<keyword evidence="10" id="KW-0966">Cell projection</keyword>
<dbReference type="PANTHER" id="PTHR43484:SF1">
    <property type="entry name" value="FLAGELLAR MOTOR SWITCH PROTEIN FLIN"/>
    <property type="match status" value="1"/>
</dbReference>
<feature type="compositionally biased region" description="Pro residues" evidence="7">
    <location>
        <begin position="191"/>
        <end position="203"/>
    </location>
</feature>
<dbReference type="RefSeq" id="WP_324668254.1">
    <property type="nucleotide sequence ID" value="NZ_CP141614.1"/>
</dbReference>
<evidence type="ECO:0000256" key="1">
    <source>
        <dbReference type="ARBA" id="ARBA00004413"/>
    </source>
</evidence>
<dbReference type="Pfam" id="PF01052">
    <property type="entry name" value="FliMN_C"/>
    <property type="match status" value="1"/>
</dbReference>
<accession>A0ABZ1BNH2</accession>
<dbReference type="CDD" id="cd17907">
    <property type="entry name" value="FliY_FliN-Y"/>
    <property type="match status" value="1"/>
</dbReference>
<evidence type="ECO:0000256" key="4">
    <source>
        <dbReference type="ARBA" id="ARBA00022500"/>
    </source>
</evidence>
<evidence type="ECO:0000256" key="5">
    <source>
        <dbReference type="ARBA" id="ARBA00022779"/>
    </source>
</evidence>
<evidence type="ECO:0000256" key="3">
    <source>
        <dbReference type="ARBA" id="ARBA00022475"/>
    </source>
</evidence>
<keyword evidence="6" id="KW-0472">Membrane</keyword>
<keyword evidence="10" id="KW-0282">Flagellum</keyword>
<reference evidence="11" key="1">
    <citation type="submission" date="2023-12" db="EMBL/GenBank/DDBJ databases">
        <title>Novel isolates from deep terrestrial aquifers shed light on the physiology and ecology of the class Limnochordia.</title>
        <authorList>
            <person name="Karnachuk O.V."/>
            <person name="Lukina A.P."/>
            <person name="Avakyan M.R."/>
            <person name="Kadnikov V."/>
            <person name="Begmatov S."/>
            <person name="Beletsky A.V."/>
            <person name="Mardanov A.V."/>
            <person name="Ravin N.V."/>
        </authorList>
    </citation>
    <scope>NUCLEOTIDE SEQUENCE [LARGE SCALE GENOMIC DNA]</scope>
    <source>
        <strain evidence="11">LN</strain>
    </source>
</reference>
<dbReference type="Gene3D" id="2.30.330.10">
    <property type="entry name" value="SpoA-like"/>
    <property type="match status" value="1"/>
</dbReference>
<comment type="similarity">
    <text evidence="2">Belongs to the FliN/MopA/SpaO family.</text>
</comment>
<dbReference type="EMBL" id="CP141614">
    <property type="protein sequence ID" value="WRP13981.1"/>
    <property type="molecule type" value="Genomic_DNA"/>
</dbReference>
<feature type="domain" description="Flagellar motor switch protein FliN-like C-terminal" evidence="8">
    <location>
        <begin position="236"/>
        <end position="305"/>
    </location>
</feature>
<feature type="domain" description="CheC-like protein" evidence="9">
    <location>
        <begin position="89"/>
        <end position="125"/>
    </location>
</feature>
<dbReference type="InterPro" id="IPR001172">
    <property type="entry name" value="FliN_T3SS_HrcQb"/>
</dbReference>
<dbReference type="InterPro" id="IPR028976">
    <property type="entry name" value="CheC-like_sf"/>
</dbReference>
<feature type="region of interest" description="Disordered" evidence="7">
    <location>
        <begin position="188"/>
        <end position="211"/>
    </location>
</feature>
<dbReference type="Gene3D" id="3.40.1550.10">
    <property type="entry name" value="CheC-like"/>
    <property type="match status" value="1"/>
</dbReference>
<keyword evidence="11" id="KW-1185">Reference proteome</keyword>
<dbReference type="SUPFAM" id="SSF103039">
    <property type="entry name" value="CheC-like"/>
    <property type="match status" value="1"/>
</dbReference>
<keyword evidence="3" id="KW-1003">Cell membrane</keyword>